<evidence type="ECO:0000256" key="2">
    <source>
        <dbReference type="ARBA" id="ARBA00010145"/>
    </source>
</evidence>
<evidence type="ECO:0000313" key="9">
    <source>
        <dbReference type="EMBL" id="RHA99026.1"/>
    </source>
</evidence>
<evidence type="ECO:0000313" key="10">
    <source>
        <dbReference type="Proteomes" id="UP000285288"/>
    </source>
</evidence>
<comment type="subcellular location">
    <subcellularLocation>
        <location evidence="1">Cell membrane</location>
        <topology evidence="1">Multi-pass membrane protein</topology>
    </subcellularLocation>
</comment>
<dbReference type="InterPro" id="IPR038770">
    <property type="entry name" value="Na+/solute_symporter_sf"/>
</dbReference>
<gene>
    <name evidence="9" type="ORF">DW907_12485</name>
</gene>
<keyword evidence="3" id="KW-0813">Transport</keyword>
<accession>A0A413U9C4</accession>
<feature type="transmembrane region" description="Helical" evidence="8">
    <location>
        <begin position="108"/>
        <end position="132"/>
    </location>
</feature>
<feature type="transmembrane region" description="Helical" evidence="8">
    <location>
        <begin position="169"/>
        <end position="188"/>
    </location>
</feature>
<evidence type="ECO:0000256" key="4">
    <source>
        <dbReference type="ARBA" id="ARBA00022475"/>
    </source>
</evidence>
<dbReference type="GO" id="GO:0055085">
    <property type="term" value="P:transmembrane transport"/>
    <property type="evidence" value="ECO:0007669"/>
    <property type="project" value="InterPro"/>
</dbReference>
<sequence length="190" mass="21101">MGLPAIQVILGNQAMLYGALFLLPLNCLMYGYGENLFRKGGFSFKKFMNGPMIASIIALVLCIFNIRLPYILAQTCTYVGNVTTPLSMMVIGAGLVNMDIKELLDIKVWAFTIFKMILLPLFYMFSLSLFHIDPLIENTLILIMCMPVASNSSVYAFMYGEDATLASKAIFLTSVSCVVTIPIVFILYNL</sequence>
<dbReference type="AlphaFoldDB" id="A0A413U9C4"/>
<evidence type="ECO:0000256" key="1">
    <source>
        <dbReference type="ARBA" id="ARBA00004651"/>
    </source>
</evidence>
<organism evidence="9 10">
    <name type="scientific">Holdemanella biformis</name>
    <dbReference type="NCBI Taxonomy" id="1735"/>
    <lineage>
        <taxon>Bacteria</taxon>
        <taxon>Bacillati</taxon>
        <taxon>Bacillota</taxon>
        <taxon>Erysipelotrichia</taxon>
        <taxon>Erysipelotrichales</taxon>
        <taxon>Erysipelotrichaceae</taxon>
        <taxon>Holdemanella</taxon>
    </lineage>
</organism>
<feature type="transmembrane region" description="Helical" evidence="8">
    <location>
        <begin position="138"/>
        <end position="157"/>
    </location>
</feature>
<dbReference type="InterPro" id="IPR004776">
    <property type="entry name" value="Mem_transp_PIN-like"/>
</dbReference>
<keyword evidence="4" id="KW-1003">Cell membrane</keyword>
<feature type="transmembrane region" description="Helical" evidence="8">
    <location>
        <begin position="53"/>
        <end position="72"/>
    </location>
</feature>
<dbReference type="Gene3D" id="1.20.1530.20">
    <property type="match status" value="1"/>
</dbReference>
<dbReference type="Pfam" id="PF03547">
    <property type="entry name" value="Mem_trans"/>
    <property type="match status" value="1"/>
</dbReference>
<reference evidence="9 10" key="1">
    <citation type="submission" date="2018-08" db="EMBL/GenBank/DDBJ databases">
        <title>A genome reference for cultivated species of the human gut microbiota.</title>
        <authorList>
            <person name="Zou Y."/>
            <person name="Xue W."/>
            <person name="Luo G."/>
        </authorList>
    </citation>
    <scope>NUCLEOTIDE SEQUENCE [LARGE SCALE GENOMIC DNA]</scope>
    <source>
        <strain evidence="9 10">AM42-13AC</strain>
    </source>
</reference>
<keyword evidence="7 8" id="KW-0472">Membrane</keyword>
<evidence type="ECO:0000256" key="3">
    <source>
        <dbReference type="ARBA" id="ARBA00022448"/>
    </source>
</evidence>
<evidence type="ECO:0000256" key="5">
    <source>
        <dbReference type="ARBA" id="ARBA00022692"/>
    </source>
</evidence>
<dbReference type="PANTHER" id="PTHR36838">
    <property type="entry name" value="AUXIN EFFLUX CARRIER FAMILY PROTEIN"/>
    <property type="match status" value="1"/>
</dbReference>
<dbReference type="GO" id="GO:0005886">
    <property type="term" value="C:plasma membrane"/>
    <property type="evidence" value="ECO:0007669"/>
    <property type="project" value="UniProtKB-SubCell"/>
</dbReference>
<evidence type="ECO:0008006" key="11">
    <source>
        <dbReference type="Google" id="ProtNLM"/>
    </source>
</evidence>
<dbReference type="Proteomes" id="UP000285288">
    <property type="component" value="Unassembled WGS sequence"/>
</dbReference>
<comment type="similarity">
    <text evidence="2">Belongs to the auxin efflux carrier (TC 2.A.69) family.</text>
</comment>
<comment type="caution">
    <text evidence="9">The sequence shown here is derived from an EMBL/GenBank/DDBJ whole genome shotgun (WGS) entry which is preliminary data.</text>
</comment>
<proteinExistence type="inferred from homology"/>
<evidence type="ECO:0000256" key="6">
    <source>
        <dbReference type="ARBA" id="ARBA00022989"/>
    </source>
</evidence>
<evidence type="ECO:0000256" key="7">
    <source>
        <dbReference type="ARBA" id="ARBA00023136"/>
    </source>
</evidence>
<keyword evidence="5 8" id="KW-0812">Transmembrane</keyword>
<evidence type="ECO:0000256" key="8">
    <source>
        <dbReference type="SAM" id="Phobius"/>
    </source>
</evidence>
<feature type="transmembrane region" description="Helical" evidence="8">
    <location>
        <begin position="14"/>
        <end position="32"/>
    </location>
</feature>
<name>A0A413U9C4_9FIRM</name>
<feature type="transmembrane region" description="Helical" evidence="8">
    <location>
        <begin position="78"/>
        <end position="96"/>
    </location>
</feature>
<dbReference type="PANTHER" id="PTHR36838:SF1">
    <property type="entry name" value="SLR1864 PROTEIN"/>
    <property type="match status" value="1"/>
</dbReference>
<dbReference type="EMBL" id="QSGD01000099">
    <property type="protein sequence ID" value="RHA99026.1"/>
    <property type="molecule type" value="Genomic_DNA"/>
</dbReference>
<keyword evidence="6 8" id="KW-1133">Transmembrane helix</keyword>
<protein>
    <recommendedName>
        <fullName evidence="11">AEC family transporter</fullName>
    </recommendedName>
</protein>